<keyword evidence="3" id="KW-1185">Reference proteome</keyword>
<evidence type="ECO:0000256" key="1">
    <source>
        <dbReference type="SAM" id="Phobius"/>
    </source>
</evidence>
<dbReference type="RefSeq" id="WP_204368404.1">
    <property type="nucleotide sequence ID" value="NZ_JJML01000001.1"/>
</dbReference>
<organism evidence="2 3">
    <name type="scientific">Neosynechococcus sphagnicola sy1</name>
    <dbReference type="NCBI Taxonomy" id="1497020"/>
    <lineage>
        <taxon>Bacteria</taxon>
        <taxon>Bacillati</taxon>
        <taxon>Cyanobacteriota</taxon>
        <taxon>Cyanophyceae</taxon>
        <taxon>Neosynechococcales</taxon>
        <taxon>Neosynechococcaceae</taxon>
        <taxon>Neosynechococcus</taxon>
    </lineage>
</organism>
<proteinExistence type="predicted"/>
<feature type="transmembrane region" description="Helical" evidence="1">
    <location>
        <begin position="42"/>
        <end position="64"/>
    </location>
</feature>
<protein>
    <submittedName>
        <fullName evidence="2">Uncharacterized protein</fullName>
    </submittedName>
</protein>
<dbReference type="AlphaFoldDB" id="A0A098TP12"/>
<keyword evidence="1" id="KW-1133">Transmembrane helix</keyword>
<feature type="transmembrane region" description="Helical" evidence="1">
    <location>
        <begin position="115"/>
        <end position="144"/>
    </location>
</feature>
<feature type="transmembrane region" description="Helical" evidence="1">
    <location>
        <begin position="85"/>
        <end position="109"/>
    </location>
</feature>
<keyword evidence="1" id="KW-0812">Transmembrane</keyword>
<name>A0A098TP12_9CYAN</name>
<dbReference type="EMBL" id="JJML01000001">
    <property type="protein sequence ID" value="KGF74016.1"/>
    <property type="molecule type" value="Genomic_DNA"/>
</dbReference>
<keyword evidence="1" id="KW-0472">Membrane</keyword>
<sequence>MSVWILAAGLLLLTVLRVMGAALLWAVVPDQIHDPSALQGFIGTLAQVLSGVLGFTISVVAIVVQLSADRFTPKVTELFLREKTNFFMILFLIIANLVSVWTSLVFSVLEKPVLLILINLILGTLSFLILIPYFILFLISYVLLRLFAKLNNKFVNLLLALPIALGARQKFLPFMINA</sequence>
<reference evidence="2 3" key="1">
    <citation type="journal article" date="2014" name="Mol. Ecol.">
        <title>Evolution of Synechococcus.</title>
        <authorList>
            <person name="Dvorak P."/>
            <person name="Casamatta D."/>
            <person name="Hasler P."/>
            <person name="Poulickova A."/>
            <person name="Ondrej V."/>
            <person name="Sanges R."/>
        </authorList>
    </citation>
    <scope>NUCLEOTIDE SEQUENCE [LARGE SCALE GENOMIC DNA]</scope>
    <source>
        <strain evidence="2 3">CAUP A 1101</strain>
    </source>
</reference>
<gene>
    <name evidence="2" type="ORF">DO97_00365</name>
</gene>
<evidence type="ECO:0000313" key="2">
    <source>
        <dbReference type="EMBL" id="KGF74016.1"/>
    </source>
</evidence>
<dbReference type="Proteomes" id="UP000030170">
    <property type="component" value="Unassembled WGS sequence"/>
</dbReference>
<accession>A0A098TP12</accession>
<comment type="caution">
    <text evidence="2">The sequence shown here is derived from an EMBL/GenBank/DDBJ whole genome shotgun (WGS) entry which is preliminary data.</text>
</comment>
<evidence type="ECO:0000313" key="3">
    <source>
        <dbReference type="Proteomes" id="UP000030170"/>
    </source>
</evidence>